<dbReference type="WBParaSite" id="nRc.2.0.1.t21303-RA">
    <property type="protein sequence ID" value="nRc.2.0.1.t21303-RA"/>
    <property type="gene ID" value="nRc.2.0.1.g21303"/>
</dbReference>
<organism evidence="1 2">
    <name type="scientific">Romanomermis culicivorax</name>
    <name type="common">Nematode worm</name>
    <dbReference type="NCBI Taxonomy" id="13658"/>
    <lineage>
        <taxon>Eukaryota</taxon>
        <taxon>Metazoa</taxon>
        <taxon>Ecdysozoa</taxon>
        <taxon>Nematoda</taxon>
        <taxon>Enoplea</taxon>
        <taxon>Dorylaimia</taxon>
        <taxon>Mermithida</taxon>
        <taxon>Mermithoidea</taxon>
        <taxon>Mermithidae</taxon>
        <taxon>Romanomermis</taxon>
    </lineage>
</organism>
<evidence type="ECO:0000313" key="2">
    <source>
        <dbReference type="WBParaSite" id="nRc.2.0.1.t21303-RA"/>
    </source>
</evidence>
<evidence type="ECO:0000313" key="1">
    <source>
        <dbReference type="Proteomes" id="UP000887565"/>
    </source>
</evidence>
<accession>A0A915J6E0</accession>
<dbReference type="Proteomes" id="UP000887565">
    <property type="component" value="Unplaced"/>
</dbReference>
<reference evidence="2" key="1">
    <citation type="submission" date="2022-11" db="UniProtKB">
        <authorList>
            <consortium name="WormBaseParasite"/>
        </authorList>
    </citation>
    <scope>IDENTIFICATION</scope>
</reference>
<protein>
    <submittedName>
        <fullName evidence="2">Uncharacterized protein</fullName>
    </submittedName>
</protein>
<dbReference type="AlphaFoldDB" id="A0A915J6E0"/>
<name>A0A915J6E0_ROMCU</name>
<proteinExistence type="predicted"/>
<sequence length="82" mass="9696">MNMDIDKHVCIHMENLAIQTEQSDNAASRKKTYREKYTNTEIRSKIRTKEWKDTSDAINVPVFYKLMITKVGRQHYLGDYPS</sequence>
<keyword evidence="1" id="KW-1185">Reference proteome</keyword>